<keyword evidence="7" id="KW-1006">Bacterial flagellum protein export</keyword>
<keyword evidence="7" id="KW-0813">Transport</keyword>
<comment type="subcellular location">
    <subcellularLocation>
        <location evidence="1 7">Cell membrane</location>
        <topology evidence="1 7">Multi-pass membrane protein</topology>
    </subcellularLocation>
</comment>
<dbReference type="PRINTS" id="PR00949">
    <property type="entry name" value="TYPE3IMAPROT"/>
</dbReference>
<evidence type="ECO:0000313" key="9">
    <source>
        <dbReference type="EMBL" id="MFC6198227.1"/>
    </source>
</evidence>
<feature type="transmembrane region" description="Helical" evidence="7">
    <location>
        <begin position="221"/>
        <end position="242"/>
    </location>
</feature>
<evidence type="ECO:0000256" key="4">
    <source>
        <dbReference type="ARBA" id="ARBA00022692"/>
    </source>
</evidence>
<dbReference type="InterPro" id="IPR042194">
    <property type="entry name" value="FHIPEP_1"/>
</dbReference>
<dbReference type="InterPro" id="IPR001712">
    <property type="entry name" value="T3SS_FHIPEP"/>
</dbReference>
<gene>
    <name evidence="7 9" type="primary">flhA</name>
    <name evidence="9" type="ORF">ACFQDM_09060</name>
</gene>
<dbReference type="Proteomes" id="UP001596303">
    <property type="component" value="Unassembled WGS sequence"/>
</dbReference>
<proteinExistence type="inferred from homology"/>
<keyword evidence="10" id="KW-1185">Reference proteome</keyword>
<dbReference type="PROSITE" id="PS00994">
    <property type="entry name" value="FHIPEP"/>
    <property type="match status" value="1"/>
</dbReference>
<evidence type="ECO:0000256" key="6">
    <source>
        <dbReference type="ARBA" id="ARBA00023136"/>
    </source>
</evidence>
<dbReference type="InterPro" id="IPR025505">
    <property type="entry name" value="FHIPEP_CS"/>
</dbReference>
<keyword evidence="7" id="KW-0653">Protein transport</keyword>
<dbReference type="InterPro" id="IPR006301">
    <property type="entry name" value="FlhA"/>
</dbReference>
<evidence type="ECO:0000256" key="7">
    <source>
        <dbReference type="RuleBase" id="RU364093"/>
    </source>
</evidence>
<comment type="similarity">
    <text evidence="2 7">Belongs to the FHIPEP (flagella/HR/invasion proteins export pore) family.</text>
</comment>
<keyword evidence="9" id="KW-0969">Cilium</keyword>
<feature type="transmembrane region" description="Helical" evidence="7">
    <location>
        <begin position="34"/>
        <end position="52"/>
    </location>
</feature>
<name>A0ABW1S9Q6_9PROT</name>
<feature type="transmembrane region" description="Helical" evidence="7">
    <location>
        <begin position="302"/>
        <end position="335"/>
    </location>
</feature>
<evidence type="ECO:0000256" key="2">
    <source>
        <dbReference type="ARBA" id="ARBA00008835"/>
    </source>
</evidence>
<dbReference type="Gene3D" id="1.10.8.540">
    <property type="entry name" value="FHIPEP family, domain 3"/>
    <property type="match status" value="1"/>
</dbReference>
<feature type="region of interest" description="Disordered" evidence="8">
    <location>
        <begin position="348"/>
        <end position="370"/>
    </location>
</feature>
<dbReference type="RefSeq" id="WP_377378286.1">
    <property type="nucleotide sequence ID" value="NZ_JBHSSW010000009.1"/>
</dbReference>
<evidence type="ECO:0000313" key="10">
    <source>
        <dbReference type="Proteomes" id="UP001596303"/>
    </source>
</evidence>
<evidence type="ECO:0000256" key="5">
    <source>
        <dbReference type="ARBA" id="ARBA00022989"/>
    </source>
</evidence>
<protein>
    <recommendedName>
        <fullName evidence="7">Flagellar biosynthesis protein FlhA</fullName>
    </recommendedName>
</protein>
<keyword evidence="9" id="KW-0282">Flagellum</keyword>
<comment type="caution">
    <text evidence="9">The sequence shown here is derived from an EMBL/GenBank/DDBJ whole genome shotgun (WGS) entry which is preliminary data.</text>
</comment>
<feature type="transmembrane region" description="Helical" evidence="7">
    <location>
        <begin position="89"/>
        <end position="109"/>
    </location>
</feature>
<keyword evidence="3 7" id="KW-1003">Cell membrane</keyword>
<comment type="function">
    <text evidence="7">Required for formation of the rod structure of the flagellar apparatus. Together with FliI and FliH, may constitute the export apparatus of flagellin.</text>
</comment>
<dbReference type="Gene3D" id="3.40.50.12790">
    <property type="entry name" value="FHIPEP family, domain 4"/>
    <property type="match status" value="1"/>
</dbReference>
<evidence type="ECO:0000256" key="3">
    <source>
        <dbReference type="ARBA" id="ARBA00022475"/>
    </source>
</evidence>
<dbReference type="NCBIfam" id="TIGR01398">
    <property type="entry name" value="FlhA"/>
    <property type="match status" value="1"/>
</dbReference>
<dbReference type="PANTHER" id="PTHR30161">
    <property type="entry name" value="FLAGELLAR EXPORT PROTEIN, MEMBRANE FLHA SUBUNIT-RELATED"/>
    <property type="match status" value="1"/>
</dbReference>
<dbReference type="PANTHER" id="PTHR30161:SF1">
    <property type="entry name" value="FLAGELLAR BIOSYNTHESIS PROTEIN FLHA-RELATED"/>
    <property type="match status" value="1"/>
</dbReference>
<keyword evidence="4 7" id="KW-0812">Transmembrane</keyword>
<dbReference type="PIRSF" id="PIRSF005419">
    <property type="entry name" value="FlhA"/>
    <property type="match status" value="1"/>
</dbReference>
<sequence>MTDTTTTETETQGGLRIGNFDVQAFLQSGMKGEVALGVGVLALIIMLIMPMPSILLDMMLAVSITFSVLVLMTSLLIKKPLEFSAFPAVLLLATLLRLGLNLASTRLILSNGAQGPDAAGDVIKAFGSFVMGGNYVIGVIVFIILVIVNFVVISKGSSRIAEVAARFTLDAMPGKQMAIDADLSAGLINEEEARSRRKEVEGESNFFGAMDGASKFVRGDAVAGLLITAINIIGGIVIGVAQEGLAFETAADTYTRLTIGDGLVSQIPALIISIAAGLLVSKAGLDGAADKALATQMMSNPLGLYMVAGCALFAGVLPGMPFIPFAALAGSLGYMAYRIDKQKREEVATEQAATEKAKAAPAEPKEPPIKDSLTVDELKIELGFGLVPLINETKGRKLTDQVKAVRRQIASDYGFVAPSVRIVDNLELPSDNYEVCVKELTAGTGRLKLNHHLAMDASGRAAPVPGERVMEPVFGLPAIWVDEANKEQAAISGYTVVDPATVLTTHFTEIVKENMAELLSFASVKNLLDDLPPEQKALLDDIVPNQISLSGIQRVLQNLLSEYVSIRDLPTILEGIAEASSTQTDLVTVTEHVRSRLGRQLCAAHSDERGELPVVTLSPGWEEAFANAIIGQGGNRQLALEPSRLHGFAGDVKKAFDAAAQQGTSPVLLTSAGIRPFVQSLIERFRPKTPVMSQNEIHPKARLRAAGTV</sequence>
<evidence type="ECO:0000256" key="1">
    <source>
        <dbReference type="ARBA" id="ARBA00004651"/>
    </source>
</evidence>
<feature type="transmembrane region" description="Helical" evidence="7">
    <location>
        <begin position="58"/>
        <end position="77"/>
    </location>
</feature>
<keyword evidence="5 7" id="KW-1133">Transmembrane helix</keyword>
<keyword evidence="7" id="KW-1005">Bacterial flagellum biogenesis</keyword>
<reference evidence="10" key="1">
    <citation type="journal article" date="2019" name="Int. J. Syst. Evol. Microbiol.">
        <title>The Global Catalogue of Microorganisms (GCM) 10K type strain sequencing project: providing services to taxonomists for standard genome sequencing and annotation.</title>
        <authorList>
            <consortium name="The Broad Institute Genomics Platform"/>
            <consortium name="The Broad Institute Genome Sequencing Center for Infectious Disease"/>
            <person name="Wu L."/>
            <person name="Ma J."/>
        </authorList>
    </citation>
    <scope>NUCLEOTIDE SEQUENCE [LARGE SCALE GENOMIC DNA]</scope>
    <source>
        <strain evidence="10">CGMCC-1.15741</strain>
    </source>
</reference>
<dbReference type="Pfam" id="PF00771">
    <property type="entry name" value="FHIPEP"/>
    <property type="match status" value="1"/>
</dbReference>
<organism evidence="9 10">
    <name type="scientific">Ponticaulis profundi</name>
    <dbReference type="NCBI Taxonomy" id="2665222"/>
    <lineage>
        <taxon>Bacteria</taxon>
        <taxon>Pseudomonadati</taxon>
        <taxon>Pseudomonadota</taxon>
        <taxon>Alphaproteobacteria</taxon>
        <taxon>Hyphomonadales</taxon>
        <taxon>Hyphomonadaceae</taxon>
        <taxon>Ponticaulis</taxon>
    </lineage>
</organism>
<dbReference type="Gene3D" id="3.40.30.60">
    <property type="entry name" value="FHIPEP family, domain 1"/>
    <property type="match status" value="1"/>
</dbReference>
<keyword evidence="6 7" id="KW-0472">Membrane</keyword>
<evidence type="ECO:0000256" key="8">
    <source>
        <dbReference type="SAM" id="MobiDB-lite"/>
    </source>
</evidence>
<dbReference type="EMBL" id="JBHSSW010000009">
    <property type="protein sequence ID" value="MFC6198227.1"/>
    <property type="molecule type" value="Genomic_DNA"/>
</dbReference>
<feature type="compositionally biased region" description="Basic and acidic residues" evidence="8">
    <location>
        <begin position="348"/>
        <end position="369"/>
    </location>
</feature>
<keyword evidence="9" id="KW-0966">Cell projection</keyword>
<dbReference type="InterPro" id="IPR042193">
    <property type="entry name" value="FHIPEP_3"/>
</dbReference>
<accession>A0ABW1S9Q6</accession>
<feature type="transmembrane region" description="Helical" evidence="7">
    <location>
        <begin position="262"/>
        <end position="281"/>
    </location>
</feature>
<feature type="transmembrane region" description="Helical" evidence="7">
    <location>
        <begin position="129"/>
        <end position="152"/>
    </location>
</feature>
<dbReference type="InterPro" id="IPR042196">
    <property type="entry name" value="FHIPEP_4"/>
</dbReference>